<dbReference type="AlphaFoldDB" id="X1L343"/>
<reference evidence="1" key="1">
    <citation type="journal article" date="2014" name="Front. Microbiol.">
        <title>High frequency of phylogenetically diverse reductive dehalogenase-homologous genes in deep subseafloor sedimentary metagenomes.</title>
        <authorList>
            <person name="Kawai M."/>
            <person name="Futagami T."/>
            <person name="Toyoda A."/>
            <person name="Takaki Y."/>
            <person name="Nishi S."/>
            <person name="Hori S."/>
            <person name="Arai W."/>
            <person name="Tsubouchi T."/>
            <person name="Morono Y."/>
            <person name="Uchiyama I."/>
            <person name="Ito T."/>
            <person name="Fujiyama A."/>
            <person name="Inagaki F."/>
            <person name="Takami H."/>
        </authorList>
    </citation>
    <scope>NUCLEOTIDE SEQUENCE</scope>
    <source>
        <strain evidence="1">Expedition CK06-06</strain>
    </source>
</reference>
<comment type="caution">
    <text evidence="1">The sequence shown here is derived from an EMBL/GenBank/DDBJ whole genome shotgun (WGS) entry which is preliminary data.</text>
</comment>
<gene>
    <name evidence="1" type="ORF">S03H2_73083</name>
</gene>
<feature type="non-terminal residue" evidence="1">
    <location>
        <position position="33"/>
    </location>
</feature>
<dbReference type="EMBL" id="BARU01049862">
    <property type="protein sequence ID" value="GAH96859.1"/>
    <property type="molecule type" value="Genomic_DNA"/>
</dbReference>
<name>X1L343_9ZZZZ</name>
<protein>
    <submittedName>
        <fullName evidence="1">Uncharacterized protein</fullName>
    </submittedName>
</protein>
<organism evidence="1">
    <name type="scientific">marine sediment metagenome</name>
    <dbReference type="NCBI Taxonomy" id="412755"/>
    <lineage>
        <taxon>unclassified sequences</taxon>
        <taxon>metagenomes</taxon>
        <taxon>ecological metagenomes</taxon>
    </lineage>
</organism>
<accession>X1L343</accession>
<sequence length="33" mass="3747">IPIFYVADYDKVHSELIKTKFSQNDSPNGFSVS</sequence>
<proteinExistence type="predicted"/>
<feature type="non-terminal residue" evidence="1">
    <location>
        <position position="1"/>
    </location>
</feature>
<evidence type="ECO:0000313" key="1">
    <source>
        <dbReference type="EMBL" id="GAH96859.1"/>
    </source>
</evidence>